<reference evidence="1 2" key="1">
    <citation type="journal article" date="2020" name="Biotechnol. Biofuels">
        <title>New insights from the biogas microbiome by comprehensive genome-resolved metagenomics of nearly 1600 species originating from multiple anaerobic digesters.</title>
        <authorList>
            <person name="Campanaro S."/>
            <person name="Treu L."/>
            <person name="Rodriguez-R L.M."/>
            <person name="Kovalovszki A."/>
            <person name="Ziels R.M."/>
            <person name="Maus I."/>
            <person name="Zhu X."/>
            <person name="Kougias P.G."/>
            <person name="Basile A."/>
            <person name="Luo G."/>
            <person name="Schluter A."/>
            <person name="Konstantinidis K.T."/>
            <person name="Angelidaki I."/>
        </authorList>
    </citation>
    <scope>NUCLEOTIDE SEQUENCE [LARGE SCALE GENOMIC DNA]</scope>
    <source>
        <strain evidence="1">AS27yjCOA_65</strain>
    </source>
</reference>
<accession>A0A7X9FPQ7</accession>
<dbReference type="EMBL" id="JAAZON010000078">
    <property type="protein sequence ID" value="NMC61912.1"/>
    <property type="molecule type" value="Genomic_DNA"/>
</dbReference>
<dbReference type="Proteomes" id="UP000524246">
    <property type="component" value="Unassembled WGS sequence"/>
</dbReference>
<gene>
    <name evidence="1" type="ORF">GYA55_01955</name>
</gene>
<protein>
    <submittedName>
        <fullName evidence="1">Uncharacterized protein</fullName>
    </submittedName>
</protein>
<dbReference type="AlphaFoldDB" id="A0A7X9FPQ7"/>
<proteinExistence type="predicted"/>
<name>A0A7X9FPQ7_9DELT</name>
<organism evidence="1 2">
    <name type="scientific">SAR324 cluster bacterium</name>
    <dbReference type="NCBI Taxonomy" id="2024889"/>
    <lineage>
        <taxon>Bacteria</taxon>
        <taxon>Deltaproteobacteria</taxon>
        <taxon>SAR324 cluster</taxon>
    </lineage>
</organism>
<evidence type="ECO:0000313" key="1">
    <source>
        <dbReference type="EMBL" id="NMC61912.1"/>
    </source>
</evidence>
<evidence type="ECO:0000313" key="2">
    <source>
        <dbReference type="Proteomes" id="UP000524246"/>
    </source>
</evidence>
<comment type="caution">
    <text evidence="1">The sequence shown here is derived from an EMBL/GenBank/DDBJ whole genome shotgun (WGS) entry which is preliminary data.</text>
</comment>
<sequence length="267" mass="31097">LRILLQQLEAANNVVPEPLQKSFGPYDVELAKKGILAWIDNIRGSSSLMHELGESFFKHHSLEDPKNTAISILLALWPKKSSFNEADTNRINNLHQACIAHTEYNRENNLRESRCLSYFELVKLLKLETQKQLDLLANQKIEKIEALLQEREDLIKTRSFRNFRANFLDNKSFYLKMREINRRIFDVLAPEFVETLNSGNFSLNSKLTYCFSAFVVGPVPRHMKLAFQEYIDKAEIPWTVSSCLLNTLWGTDLRRERERLGKSDFPF</sequence>
<feature type="non-terminal residue" evidence="1">
    <location>
        <position position="1"/>
    </location>
</feature>